<organism evidence="2 3">
    <name type="scientific">Schizothecium vesticola</name>
    <dbReference type="NCBI Taxonomy" id="314040"/>
    <lineage>
        <taxon>Eukaryota</taxon>
        <taxon>Fungi</taxon>
        <taxon>Dikarya</taxon>
        <taxon>Ascomycota</taxon>
        <taxon>Pezizomycotina</taxon>
        <taxon>Sordariomycetes</taxon>
        <taxon>Sordariomycetidae</taxon>
        <taxon>Sordariales</taxon>
        <taxon>Schizotheciaceae</taxon>
        <taxon>Schizothecium</taxon>
    </lineage>
</organism>
<dbReference type="Proteomes" id="UP001172155">
    <property type="component" value="Unassembled WGS sequence"/>
</dbReference>
<accession>A0AA40FC83</accession>
<dbReference type="Pfam" id="PF01177">
    <property type="entry name" value="Asp_Glu_race"/>
    <property type="match status" value="1"/>
</dbReference>
<dbReference type="PANTHER" id="PTHR28047:SF5">
    <property type="entry name" value="PROTEIN DCG1"/>
    <property type="match status" value="1"/>
</dbReference>
<keyword evidence="3" id="KW-1185">Reference proteome</keyword>
<dbReference type="GO" id="GO:0047661">
    <property type="term" value="F:amino-acid racemase activity"/>
    <property type="evidence" value="ECO:0007669"/>
    <property type="project" value="InterPro"/>
</dbReference>
<reference evidence="2" key="1">
    <citation type="submission" date="2023-06" db="EMBL/GenBank/DDBJ databases">
        <title>Genome-scale phylogeny and comparative genomics of the fungal order Sordariales.</title>
        <authorList>
            <consortium name="Lawrence Berkeley National Laboratory"/>
            <person name="Hensen N."/>
            <person name="Bonometti L."/>
            <person name="Westerberg I."/>
            <person name="Brannstrom I.O."/>
            <person name="Guillou S."/>
            <person name="Cros-Aarteil S."/>
            <person name="Calhoun S."/>
            <person name="Haridas S."/>
            <person name="Kuo A."/>
            <person name="Mondo S."/>
            <person name="Pangilinan J."/>
            <person name="Riley R."/>
            <person name="LaButti K."/>
            <person name="Andreopoulos B."/>
            <person name="Lipzen A."/>
            <person name="Chen C."/>
            <person name="Yanf M."/>
            <person name="Daum C."/>
            <person name="Ng V."/>
            <person name="Clum A."/>
            <person name="Steindorff A."/>
            <person name="Ohm R."/>
            <person name="Martin F."/>
            <person name="Silar P."/>
            <person name="Natvig D."/>
            <person name="Lalanne C."/>
            <person name="Gautier V."/>
            <person name="Ament-velasquez S.L."/>
            <person name="Kruys A."/>
            <person name="Hutchinson M.I."/>
            <person name="Powell A.J."/>
            <person name="Barry K."/>
            <person name="Miller A.N."/>
            <person name="Grigoriev I.V."/>
            <person name="Debuchy R."/>
            <person name="Gladieux P."/>
            <person name="Thoren M.H."/>
            <person name="Johannesson H."/>
        </authorList>
    </citation>
    <scope>NUCLEOTIDE SEQUENCE</scope>
    <source>
        <strain evidence="2">SMH3187-1</strain>
    </source>
</reference>
<dbReference type="EMBL" id="JAUKUD010000001">
    <property type="protein sequence ID" value="KAK0755119.1"/>
    <property type="molecule type" value="Genomic_DNA"/>
</dbReference>
<evidence type="ECO:0000313" key="3">
    <source>
        <dbReference type="Proteomes" id="UP001172155"/>
    </source>
</evidence>
<evidence type="ECO:0000313" key="2">
    <source>
        <dbReference type="EMBL" id="KAK0755119.1"/>
    </source>
</evidence>
<protein>
    <submittedName>
        <fullName evidence="2">Asp/Glu/hydantoin racemase</fullName>
    </submittedName>
</protein>
<dbReference type="AlphaFoldDB" id="A0AA40FC83"/>
<gene>
    <name evidence="2" type="ORF">B0T18DRAFT_435293</name>
</gene>
<comment type="similarity">
    <text evidence="1">Belongs to the HyuE racemase family.</text>
</comment>
<dbReference type="InterPro" id="IPR052186">
    <property type="entry name" value="Hydantoin_racemase-like"/>
</dbReference>
<dbReference type="PANTHER" id="PTHR28047">
    <property type="entry name" value="PROTEIN DCG1"/>
    <property type="match status" value="1"/>
</dbReference>
<comment type="caution">
    <text evidence="2">The sequence shown here is derived from an EMBL/GenBank/DDBJ whole genome shotgun (WGS) entry which is preliminary data.</text>
</comment>
<dbReference type="Gene3D" id="3.40.50.12500">
    <property type="match status" value="1"/>
</dbReference>
<dbReference type="InterPro" id="IPR053714">
    <property type="entry name" value="Iso_Racemase_Enz_sf"/>
</dbReference>
<evidence type="ECO:0000256" key="1">
    <source>
        <dbReference type="ARBA" id="ARBA00038414"/>
    </source>
</evidence>
<dbReference type="InterPro" id="IPR015942">
    <property type="entry name" value="Asp/Glu/hydantoin_racemase"/>
</dbReference>
<sequence length="267" mass="28614">MTTHFVRQTTRILVLNPNSSASMTHGVEEAIRGMNLPQSTEIYTYTAPADSPASINDGDDVLRSSDIVYKNLTASGTLQQYDAVLVACFSVHPLVERLAQLDGPRGKLVVTGIFEASVLSSLALLKPPLQNDPPRKWGIVTTGKFWEAHLTEGVNSFLGTDANSVNDKFAGVESTGLEAGDFHGGVDPAVVRQKLIEATQRLLSKGTVECVVMGCAGMAGLDEIIRSAAVEQYGAEQGNRVFIVDGVRAGVGLLQQTVRNKELFQKA</sequence>
<proteinExistence type="inferred from homology"/>
<name>A0AA40FC83_9PEZI</name>